<dbReference type="InterPro" id="IPR000086">
    <property type="entry name" value="NUDIX_hydrolase_dom"/>
</dbReference>
<accession>A0A7G7BGD0</accession>
<dbReference type="PANTHER" id="PTHR43736">
    <property type="entry name" value="ADP-RIBOSE PYROPHOSPHATASE"/>
    <property type="match status" value="1"/>
</dbReference>
<dbReference type="CDD" id="cd18873">
    <property type="entry name" value="NUDIX_NadM_like"/>
    <property type="match status" value="1"/>
</dbReference>
<dbReference type="KEGG" id="sfiy:F0344_07040"/>
<organism evidence="4 5">
    <name type="scientific">Streptomyces finlayi</name>
    <dbReference type="NCBI Taxonomy" id="67296"/>
    <lineage>
        <taxon>Bacteria</taxon>
        <taxon>Bacillati</taxon>
        <taxon>Actinomycetota</taxon>
        <taxon>Actinomycetes</taxon>
        <taxon>Kitasatosporales</taxon>
        <taxon>Streptomycetaceae</taxon>
        <taxon>Streptomyces</taxon>
    </lineage>
</organism>
<dbReference type="InterPro" id="IPR036390">
    <property type="entry name" value="WH_DNA-bd_sf"/>
</dbReference>
<dbReference type="PROSITE" id="PS51462">
    <property type="entry name" value="NUDIX"/>
    <property type="match status" value="1"/>
</dbReference>
<dbReference type="Pfam" id="PF14742">
    <property type="entry name" value="GDE_N_bis"/>
    <property type="match status" value="1"/>
</dbReference>
<dbReference type="SUPFAM" id="SSF46785">
    <property type="entry name" value="Winged helix' DNA-binding domain"/>
    <property type="match status" value="1"/>
</dbReference>
<name>A0A7G7BGD0_9ACTN</name>
<keyword evidence="1" id="KW-0378">Hydrolase</keyword>
<proteinExistence type="predicted"/>
<dbReference type="Pfam" id="PF00293">
    <property type="entry name" value="NUDIX"/>
    <property type="match status" value="1"/>
</dbReference>
<evidence type="ECO:0000259" key="3">
    <source>
        <dbReference type="PROSITE" id="PS51462"/>
    </source>
</evidence>
<feature type="region of interest" description="Disordered" evidence="2">
    <location>
        <begin position="66"/>
        <end position="95"/>
    </location>
</feature>
<dbReference type="InterPro" id="IPR015797">
    <property type="entry name" value="NUDIX_hydrolase-like_dom_sf"/>
</dbReference>
<dbReference type="InterPro" id="IPR036388">
    <property type="entry name" value="WH-like_DNA-bd_sf"/>
</dbReference>
<dbReference type="InterPro" id="IPR032856">
    <property type="entry name" value="GDE_N_bis"/>
</dbReference>
<dbReference type="InterPro" id="IPR020084">
    <property type="entry name" value="NUDIX_hydrolase_CS"/>
</dbReference>
<evidence type="ECO:0000256" key="1">
    <source>
        <dbReference type="ARBA" id="ARBA00022801"/>
    </source>
</evidence>
<evidence type="ECO:0000256" key="2">
    <source>
        <dbReference type="SAM" id="MobiDB-lite"/>
    </source>
</evidence>
<feature type="compositionally biased region" description="Low complexity" evidence="2">
    <location>
        <begin position="43"/>
        <end position="53"/>
    </location>
</feature>
<feature type="region of interest" description="Disordered" evidence="2">
    <location>
        <begin position="1"/>
        <end position="53"/>
    </location>
</feature>
<feature type="domain" description="Nudix hydrolase" evidence="3">
    <location>
        <begin position="239"/>
        <end position="384"/>
    </location>
</feature>
<gene>
    <name evidence="4" type="ORF">F0344_07040</name>
</gene>
<evidence type="ECO:0000313" key="5">
    <source>
        <dbReference type="Proteomes" id="UP000515307"/>
    </source>
</evidence>
<dbReference type="PANTHER" id="PTHR43736:SF4">
    <property type="entry name" value="SLR1690 PROTEIN"/>
    <property type="match status" value="1"/>
</dbReference>
<keyword evidence="5" id="KW-1185">Reference proteome</keyword>
<reference evidence="5" key="1">
    <citation type="submission" date="2019-10" db="EMBL/GenBank/DDBJ databases">
        <title>Antimicrobial potential of Antarctic Bacteria.</title>
        <authorList>
            <person name="Benaud N."/>
            <person name="Edwards R.J."/>
            <person name="Ferrari B.C."/>
        </authorList>
    </citation>
    <scope>NUCLEOTIDE SEQUENCE [LARGE SCALE GENOMIC DNA]</scope>
    <source>
        <strain evidence="5">NBSH44</strain>
    </source>
</reference>
<feature type="region of interest" description="Disordered" evidence="2">
    <location>
        <begin position="170"/>
        <end position="216"/>
    </location>
</feature>
<protein>
    <submittedName>
        <fullName evidence="4">NUDIX domain-containing protein</fullName>
    </submittedName>
</protein>
<dbReference type="GO" id="GO:0016787">
    <property type="term" value="F:hydrolase activity"/>
    <property type="evidence" value="ECO:0007669"/>
    <property type="project" value="UniProtKB-KW"/>
</dbReference>
<feature type="compositionally biased region" description="Low complexity" evidence="2">
    <location>
        <begin position="76"/>
        <end position="92"/>
    </location>
</feature>
<dbReference type="Gene3D" id="1.10.10.10">
    <property type="entry name" value="Winged helix-like DNA-binding domain superfamily/Winged helix DNA-binding domain"/>
    <property type="match status" value="1"/>
</dbReference>
<dbReference type="AlphaFoldDB" id="A0A7G7BGD0"/>
<evidence type="ECO:0000313" key="4">
    <source>
        <dbReference type="EMBL" id="QNE74395.1"/>
    </source>
</evidence>
<dbReference type="Pfam" id="PF21906">
    <property type="entry name" value="WHD_NrtR"/>
    <property type="match status" value="1"/>
</dbReference>
<sequence length="482" mass="51222">MASQTQRLSGAHGRHGKTTMALTVPPGDPESAVPSPVTHLGRPTPTAPGTAVVPIPPVRPVPCVQAAPPAPPAPSVPSVRAAGAADPVPGADQRPGELLSAHQAVICVALSSMAVSDEHGQLSGQGREGFYRSGRRLLSRCHLRIGGREPIAVQGGLLTSDGARFPGVVRTAGGTGPDPEITVERRRRAARRRRRLPSNLPSRRHRESADDEHREETVYRQADDYDHGMPPYDPSTFPPFAVTVDLVVLTVRRHALCALVVRRGESPFQGRWALPGGFVRADEDLAAAAARELVEETGLCAHDPSAPAVGNGAHLEQLATYGDPKRDPRMRVVSVAHLALAPDLPAPRAGGDAHSARWAPVEDMLGPEGGFGREGEQSAPLAFDHAQILADGVERARSKIEYSSLATAFCPPEFTVGELRRVYEAVWGVVLDPRNFHRKVTGTPGFLVPSGGTTTRQGGRPAQLFRAGAATVLNPPMLRPEV</sequence>
<dbReference type="Gene3D" id="3.90.79.10">
    <property type="entry name" value="Nucleoside Triphosphate Pyrophosphohydrolase"/>
    <property type="match status" value="1"/>
</dbReference>
<dbReference type="PROSITE" id="PS00893">
    <property type="entry name" value="NUDIX_BOX"/>
    <property type="match status" value="1"/>
</dbReference>
<dbReference type="Proteomes" id="UP000515307">
    <property type="component" value="Chromosome"/>
</dbReference>
<feature type="compositionally biased region" description="Basic residues" evidence="2">
    <location>
        <begin position="185"/>
        <end position="206"/>
    </location>
</feature>
<dbReference type="EMBL" id="CP045702">
    <property type="protein sequence ID" value="QNE74395.1"/>
    <property type="molecule type" value="Genomic_DNA"/>
</dbReference>
<dbReference type="SUPFAM" id="SSF55811">
    <property type="entry name" value="Nudix"/>
    <property type="match status" value="1"/>
</dbReference>
<feature type="compositionally biased region" description="Basic and acidic residues" evidence="2">
    <location>
        <begin position="207"/>
        <end position="216"/>
    </location>
</feature>
<dbReference type="InterPro" id="IPR054105">
    <property type="entry name" value="WHD_NrtR"/>
</dbReference>